<dbReference type="EMBL" id="GEEE01022772">
    <property type="protein sequence ID" value="JAP40453.1"/>
    <property type="molecule type" value="Transcribed_RNA"/>
</dbReference>
<name>A0A0X3NLV4_SCHSO</name>
<protein>
    <submittedName>
        <fullName evidence="1">Uncharacterized protein</fullName>
    </submittedName>
</protein>
<sequence>MESILFPFSKSGRTSVTGSCSETEYLQELERINNEISGFVPITTIKAEADETSALAKTETSPSATISKRPLVSTVNSQQWRPISTEEAAKTQIETMHYAENNAGSIQEDPFLTEEYY</sequence>
<gene>
    <name evidence="1" type="ORF">TR126005</name>
</gene>
<evidence type="ECO:0000313" key="1">
    <source>
        <dbReference type="EMBL" id="JAP40453.1"/>
    </source>
</evidence>
<dbReference type="AlphaFoldDB" id="A0A0X3NLV4"/>
<organism evidence="1">
    <name type="scientific">Schistocephalus solidus</name>
    <name type="common">Tapeworm</name>
    <dbReference type="NCBI Taxonomy" id="70667"/>
    <lineage>
        <taxon>Eukaryota</taxon>
        <taxon>Metazoa</taxon>
        <taxon>Spiralia</taxon>
        <taxon>Lophotrochozoa</taxon>
        <taxon>Platyhelminthes</taxon>
        <taxon>Cestoda</taxon>
        <taxon>Eucestoda</taxon>
        <taxon>Diphyllobothriidea</taxon>
        <taxon>Diphyllobothriidae</taxon>
        <taxon>Schistocephalus</taxon>
    </lineage>
</organism>
<reference evidence="1" key="1">
    <citation type="submission" date="2016-01" db="EMBL/GenBank/DDBJ databases">
        <title>Reference transcriptome for the parasite Schistocephalus solidus: insights into the molecular evolution of parasitism.</title>
        <authorList>
            <person name="Hebert F.O."/>
            <person name="Grambauer S."/>
            <person name="Barber I."/>
            <person name="Landry C.R."/>
            <person name="Aubin-Horth N."/>
        </authorList>
    </citation>
    <scope>NUCLEOTIDE SEQUENCE</scope>
</reference>
<accession>A0A0X3NLV4</accession>
<proteinExistence type="predicted"/>